<dbReference type="GO" id="GO:0008955">
    <property type="term" value="F:peptidoglycan glycosyltransferase activity"/>
    <property type="evidence" value="ECO:0007669"/>
    <property type="project" value="UniProtKB-UniRule"/>
</dbReference>
<feature type="transmembrane region" description="Helical" evidence="11">
    <location>
        <begin position="285"/>
        <end position="309"/>
    </location>
</feature>
<dbReference type="AlphaFoldDB" id="A0A0M6YFJ7"/>
<dbReference type="RefSeq" id="WP_055082606.1">
    <property type="nucleotide sequence ID" value="NZ_CXSU01000005.1"/>
</dbReference>
<dbReference type="InterPro" id="IPR001182">
    <property type="entry name" value="FtsW/RodA"/>
</dbReference>
<dbReference type="STRING" id="420998.JDO7802_00708"/>
<evidence type="ECO:0000256" key="11">
    <source>
        <dbReference type="HAMAP-Rule" id="MF_02079"/>
    </source>
</evidence>
<comment type="pathway">
    <text evidence="11">Cell wall biogenesis; peptidoglycan biosynthesis.</text>
</comment>
<feature type="transmembrane region" description="Helical" evidence="11">
    <location>
        <begin position="171"/>
        <end position="191"/>
    </location>
</feature>
<dbReference type="InterPro" id="IPR018365">
    <property type="entry name" value="Cell_cycle_FtsW-rel_CS"/>
</dbReference>
<keyword evidence="5 11" id="KW-0812">Transmembrane</keyword>
<dbReference type="OrthoDB" id="9768187at2"/>
<feature type="transmembrane region" description="Helical" evidence="11">
    <location>
        <begin position="20"/>
        <end position="43"/>
    </location>
</feature>
<evidence type="ECO:0000256" key="7">
    <source>
        <dbReference type="ARBA" id="ARBA00022984"/>
    </source>
</evidence>
<evidence type="ECO:0000256" key="8">
    <source>
        <dbReference type="ARBA" id="ARBA00022989"/>
    </source>
</evidence>
<keyword evidence="11" id="KW-0997">Cell inner membrane</keyword>
<dbReference type="EC" id="2.4.99.28" evidence="11"/>
<keyword evidence="9 11" id="KW-0472">Membrane</keyword>
<dbReference type="EMBL" id="CXSU01000005">
    <property type="protein sequence ID" value="CTQ48704.1"/>
    <property type="molecule type" value="Genomic_DNA"/>
</dbReference>
<feature type="transmembrane region" description="Helical" evidence="11">
    <location>
        <begin position="55"/>
        <end position="75"/>
    </location>
</feature>
<dbReference type="GO" id="GO:0015648">
    <property type="term" value="F:lipid-linked peptidoglycan transporter activity"/>
    <property type="evidence" value="ECO:0007669"/>
    <property type="project" value="TreeGrafter"/>
</dbReference>
<dbReference type="PANTHER" id="PTHR30474">
    <property type="entry name" value="CELL CYCLE PROTEIN"/>
    <property type="match status" value="1"/>
</dbReference>
<reference evidence="12 13" key="1">
    <citation type="submission" date="2015-07" db="EMBL/GenBank/DDBJ databases">
        <authorList>
            <person name="Noorani M."/>
        </authorList>
    </citation>
    <scope>NUCLEOTIDE SEQUENCE [LARGE SCALE GENOMIC DNA]</scope>
    <source>
        <strain evidence="12 13">CECT 7802</strain>
    </source>
</reference>
<comment type="catalytic activity">
    <reaction evidence="11">
        <text>[GlcNAc-(1-&gt;4)-Mur2Ac(oyl-L-Ala-gamma-D-Glu-L-Lys-D-Ala-D-Ala)](n)-di-trans,octa-cis-undecaprenyl diphosphate + beta-D-GlcNAc-(1-&gt;4)-Mur2Ac(oyl-L-Ala-gamma-D-Glu-L-Lys-D-Ala-D-Ala)-di-trans,octa-cis-undecaprenyl diphosphate = [GlcNAc-(1-&gt;4)-Mur2Ac(oyl-L-Ala-gamma-D-Glu-L-Lys-D-Ala-D-Ala)](n+1)-di-trans,octa-cis-undecaprenyl diphosphate + di-trans,octa-cis-undecaprenyl diphosphate + H(+)</text>
        <dbReference type="Rhea" id="RHEA:23708"/>
        <dbReference type="Rhea" id="RHEA-COMP:9602"/>
        <dbReference type="Rhea" id="RHEA-COMP:9603"/>
        <dbReference type="ChEBI" id="CHEBI:15378"/>
        <dbReference type="ChEBI" id="CHEBI:58405"/>
        <dbReference type="ChEBI" id="CHEBI:60033"/>
        <dbReference type="ChEBI" id="CHEBI:78435"/>
        <dbReference type="EC" id="2.4.99.28"/>
    </reaction>
</comment>
<keyword evidence="8 11" id="KW-1133">Transmembrane helix</keyword>
<name>A0A0M6YFJ7_9RHOB</name>
<dbReference type="HAMAP" id="MF_02079">
    <property type="entry name" value="PGT_RodA"/>
    <property type="match status" value="1"/>
</dbReference>
<sequence length="388" mass="42202">MSYLEYNVARVPSGLGKVLALNWGLVLLVTAVASIGFLVLYSVAGGDWRWAEPQMQRFVLGLGVMMIVAMIPIWFWRNISAAMYGLTVLLLLAVEFVGVSGGGAQRWIDLGFMRLQPSELMKVTLVLMLAAYYDWLPATKVSRPIWVIVPIVIICLPTALVLQQPDLGTSILLLAGGGAVMFLAGVHWAYFVTVIAAGVGLVTAVLQSRGTTWQLIKDYQYRRIDTFLDPESDPLGAGYHITQSKIALGSGGWTGKGFMQGTQARLNFLPEKHTDFIFTTLAEEFGLIGGVSLLALYMLIIAFCVVSALRMKDRFASLATLGIAVAFFLFFAVNMSMVMGMAPVVGVPLPLVSYGGSAMLVLMLAFGIVQSAHVHRPRAQGEGRLFKR</sequence>
<feature type="transmembrane region" description="Helical" evidence="11">
    <location>
        <begin position="321"/>
        <end position="345"/>
    </location>
</feature>
<dbReference type="NCBIfam" id="TIGR02210">
    <property type="entry name" value="rodA_shape"/>
    <property type="match status" value="1"/>
</dbReference>
<dbReference type="Pfam" id="PF01098">
    <property type="entry name" value="FTSW_RODA_SPOVE"/>
    <property type="match status" value="1"/>
</dbReference>
<protein>
    <recommendedName>
        <fullName evidence="11">Peptidoglycan glycosyltransferase MrdB</fullName>
        <shortName evidence="11">PGT</shortName>
        <ecNumber evidence="11">2.4.99.28</ecNumber>
    </recommendedName>
    <alternativeName>
        <fullName evidence="11">Cell elongation protein RodA</fullName>
    </alternativeName>
    <alternativeName>
        <fullName evidence="11">Cell wall polymerase</fullName>
    </alternativeName>
    <alternativeName>
        <fullName evidence="11">Peptidoglycan polymerase</fullName>
        <shortName evidence="11">PG polymerase</shortName>
    </alternativeName>
</protein>
<proteinExistence type="inferred from homology"/>
<feature type="transmembrane region" description="Helical" evidence="11">
    <location>
        <begin position="120"/>
        <end position="138"/>
    </location>
</feature>
<dbReference type="InterPro" id="IPR011923">
    <property type="entry name" value="RodA/MrdB"/>
</dbReference>
<keyword evidence="13" id="KW-1185">Reference proteome</keyword>
<evidence type="ECO:0000256" key="9">
    <source>
        <dbReference type="ARBA" id="ARBA00023136"/>
    </source>
</evidence>
<keyword evidence="2 11" id="KW-1003">Cell membrane</keyword>
<comment type="similarity">
    <text evidence="11">Belongs to the SEDS family. MrdB/RodA subfamily.</text>
</comment>
<comment type="function">
    <text evidence="11">Peptidoglycan polymerase that is essential for cell wall elongation.</text>
</comment>
<comment type="subcellular location">
    <subcellularLocation>
        <location evidence="11">Cell inner membrane</location>
        <topology evidence="11">Multi-pass membrane protein</topology>
    </subcellularLocation>
    <subcellularLocation>
        <location evidence="1">Membrane</location>
        <topology evidence="1">Multi-pass membrane protein</topology>
    </subcellularLocation>
</comment>
<evidence type="ECO:0000256" key="1">
    <source>
        <dbReference type="ARBA" id="ARBA00004141"/>
    </source>
</evidence>
<evidence type="ECO:0000256" key="10">
    <source>
        <dbReference type="ARBA" id="ARBA00023316"/>
    </source>
</evidence>
<keyword evidence="3 11" id="KW-0328">Glycosyltransferase</keyword>
<feature type="transmembrane region" description="Helical" evidence="11">
    <location>
        <begin position="81"/>
        <end position="99"/>
    </location>
</feature>
<feature type="transmembrane region" description="Helical" evidence="11">
    <location>
        <begin position="144"/>
        <end position="162"/>
    </location>
</feature>
<evidence type="ECO:0000256" key="4">
    <source>
        <dbReference type="ARBA" id="ARBA00022679"/>
    </source>
</evidence>
<evidence type="ECO:0000256" key="3">
    <source>
        <dbReference type="ARBA" id="ARBA00022676"/>
    </source>
</evidence>
<evidence type="ECO:0000256" key="5">
    <source>
        <dbReference type="ARBA" id="ARBA00022692"/>
    </source>
</evidence>
<dbReference type="GO" id="GO:0009252">
    <property type="term" value="P:peptidoglycan biosynthetic process"/>
    <property type="evidence" value="ECO:0007669"/>
    <property type="project" value="UniProtKB-UniRule"/>
</dbReference>
<dbReference type="PANTHER" id="PTHR30474:SF1">
    <property type="entry name" value="PEPTIDOGLYCAN GLYCOSYLTRANSFERASE MRDB"/>
    <property type="match status" value="1"/>
</dbReference>
<dbReference type="GO" id="GO:0051301">
    <property type="term" value="P:cell division"/>
    <property type="evidence" value="ECO:0007669"/>
    <property type="project" value="InterPro"/>
</dbReference>
<gene>
    <name evidence="11 12" type="primary">mrdB</name>
    <name evidence="11" type="synonym">rodA</name>
    <name evidence="12" type="ORF">JDO7802_00708</name>
</gene>
<dbReference type="GO" id="GO:0005886">
    <property type="term" value="C:plasma membrane"/>
    <property type="evidence" value="ECO:0007669"/>
    <property type="project" value="UniProtKB-SubCell"/>
</dbReference>
<evidence type="ECO:0000313" key="13">
    <source>
        <dbReference type="Proteomes" id="UP000049222"/>
    </source>
</evidence>
<dbReference type="GO" id="GO:0071555">
    <property type="term" value="P:cell wall organization"/>
    <property type="evidence" value="ECO:0007669"/>
    <property type="project" value="UniProtKB-KW"/>
</dbReference>
<dbReference type="GO" id="GO:0008360">
    <property type="term" value="P:regulation of cell shape"/>
    <property type="evidence" value="ECO:0007669"/>
    <property type="project" value="UniProtKB-KW"/>
</dbReference>
<accession>A0A0M6YFJ7</accession>
<evidence type="ECO:0000313" key="12">
    <source>
        <dbReference type="EMBL" id="CTQ48704.1"/>
    </source>
</evidence>
<feature type="transmembrane region" description="Helical" evidence="11">
    <location>
        <begin position="351"/>
        <end position="369"/>
    </location>
</feature>
<dbReference type="UniPathway" id="UPA00219"/>
<organism evidence="12 13">
    <name type="scientific">Jannaschia donghaensis</name>
    <dbReference type="NCBI Taxonomy" id="420998"/>
    <lineage>
        <taxon>Bacteria</taxon>
        <taxon>Pseudomonadati</taxon>
        <taxon>Pseudomonadota</taxon>
        <taxon>Alphaproteobacteria</taxon>
        <taxon>Rhodobacterales</taxon>
        <taxon>Roseobacteraceae</taxon>
        <taxon>Jannaschia</taxon>
    </lineage>
</organism>
<evidence type="ECO:0000256" key="2">
    <source>
        <dbReference type="ARBA" id="ARBA00022475"/>
    </source>
</evidence>
<dbReference type="Proteomes" id="UP000049222">
    <property type="component" value="Unassembled WGS sequence"/>
</dbReference>
<keyword evidence="7 11" id="KW-0573">Peptidoglycan synthesis</keyword>
<dbReference type="GO" id="GO:0032153">
    <property type="term" value="C:cell division site"/>
    <property type="evidence" value="ECO:0007669"/>
    <property type="project" value="TreeGrafter"/>
</dbReference>
<keyword evidence="6 11" id="KW-0133">Cell shape</keyword>
<keyword evidence="4 11" id="KW-0808">Transferase</keyword>
<dbReference type="PROSITE" id="PS00428">
    <property type="entry name" value="FTSW_RODA_SPOVE"/>
    <property type="match status" value="1"/>
</dbReference>
<keyword evidence="10 11" id="KW-0961">Cell wall biogenesis/degradation</keyword>
<evidence type="ECO:0000256" key="6">
    <source>
        <dbReference type="ARBA" id="ARBA00022960"/>
    </source>
</evidence>